<dbReference type="EMBL" id="CP036265">
    <property type="protein sequence ID" value="QDT13970.1"/>
    <property type="molecule type" value="Genomic_DNA"/>
</dbReference>
<dbReference type="PROSITE" id="PS00409">
    <property type="entry name" value="PROKAR_NTER_METHYL"/>
    <property type="match status" value="1"/>
</dbReference>
<reference evidence="3 4" key="1">
    <citation type="submission" date="2019-02" db="EMBL/GenBank/DDBJ databases">
        <title>Deep-cultivation of Planctomycetes and their phenomic and genomic characterization uncovers novel biology.</title>
        <authorList>
            <person name="Wiegand S."/>
            <person name="Jogler M."/>
            <person name="Boedeker C."/>
            <person name="Pinto D."/>
            <person name="Vollmers J."/>
            <person name="Rivas-Marin E."/>
            <person name="Kohn T."/>
            <person name="Peeters S.H."/>
            <person name="Heuer A."/>
            <person name="Rast P."/>
            <person name="Oberbeckmann S."/>
            <person name="Bunk B."/>
            <person name="Jeske O."/>
            <person name="Meyerdierks A."/>
            <person name="Storesund J.E."/>
            <person name="Kallscheuer N."/>
            <person name="Luecker S."/>
            <person name="Lage O.M."/>
            <person name="Pohl T."/>
            <person name="Merkel B.J."/>
            <person name="Hornburger P."/>
            <person name="Mueller R.-W."/>
            <person name="Bruemmer F."/>
            <person name="Labrenz M."/>
            <person name="Spormann A.M."/>
            <person name="Op den Camp H."/>
            <person name="Overmann J."/>
            <person name="Amann R."/>
            <person name="Jetten M.S.M."/>
            <person name="Mascher T."/>
            <person name="Medema M.H."/>
            <person name="Devos D.P."/>
            <person name="Kaster A.-K."/>
            <person name="Ovreas L."/>
            <person name="Rohde M."/>
            <person name="Galperin M.Y."/>
            <person name="Jogler C."/>
        </authorList>
    </citation>
    <scope>NUCLEOTIDE SEQUENCE [LARGE SCALE GENOMIC DNA]</scope>
    <source>
        <strain evidence="3 4">CA12</strain>
    </source>
</reference>
<keyword evidence="1" id="KW-0812">Transmembrane</keyword>
<evidence type="ECO:0000313" key="3">
    <source>
        <dbReference type="EMBL" id="QDT13970.1"/>
    </source>
</evidence>
<protein>
    <submittedName>
        <fullName evidence="3">Putative major pilin subunit</fullName>
    </submittedName>
</protein>
<dbReference type="AlphaFoldDB" id="A0A517P3L4"/>
<dbReference type="SUPFAM" id="SSF54523">
    <property type="entry name" value="Pili subunits"/>
    <property type="match status" value="1"/>
</dbReference>
<feature type="domain" description="DUF1559" evidence="2">
    <location>
        <begin position="40"/>
        <end position="329"/>
    </location>
</feature>
<dbReference type="PANTHER" id="PTHR30093:SF2">
    <property type="entry name" value="TYPE II SECRETION SYSTEM PROTEIN H"/>
    <property type="match status" value="1"/>
</dbReference>
<sequence length="347" mass="37367">MTLQTRLRASGNRSGFTLIELLVVIAIIAILVSLLLPAVQQAREAARRAQCQNNLKQIGLALHNYHGTHKLFPGNVARYSTVRSGASWITLVLPYLDQTAAYDAMTFKDTDFSGWAGANRNWEIYSKLRVPTLSCPSSPLSNTYTVTNLAHTTALGAPATMEVQVSDYVGISGGIYRPGTTTVPQAGGLTVNAGYGEHMYVGAIINWNDKKQKVQMAGFRDGTSNTMAVSEHSDYTKMLNGTLVDARSGTHTSSNRVGVGAWGSGPNESSQWIQNMTVPKYGINAADTGDTTMTRPYMLHTGIRSAHTGGAQVAMADGSVQFLSESLDFDTLMGLCQREDGTVLGEY</sequence>
<keyword evidence="4" id="KW-1185">Reference proteome</keyword>
<dbReference type="PANTHER" id="PTHR30093">
    <property type="entry name" value="GENERAL SECRETION PATHWAY PROTEIN G"/>
    <property type="match status" value="1"/>
</dbReference>
<name>A0A517P3L4_9PLAN</name>
<dbReference type="InterPro" id="IPR045584">
    <property type="entry name" value="Pilin-like"/>
</dbReference>
<proteinExistence type="predicted"/>
<dbReference type="Proteomes" id="UP000318741">
    <property type="component" value="Chromosome"/>
</dbReference>
<dbReference type="InterPro" id="IPR027558">
    <property type="entry name" value="Pre_pil_HX9DG_C"/>
</dbReference>
<evidence type="ECO:0000256" key="1">
    <source>
        <dbReference type="SAM" id="Phobius"/>
    </source>
</evidence>
<dbReference type="Pfam" id="PF07963">
    <property type="entry name" value="N_methyl"/>
    <property type="match status" value="1"/>
</dbReference>
<dbReference type="OrthoDB" id="280382at2"/>
<dbReference type="KEGG" id="acaf:CA12_00380"/>
<keyword evidence="1" id="KW-1133">Transmembrane helix</keyword>
<dbReference type="Gene3D" id="3.30.700.10">
    <property type="entry name" value="Glycoprotein, Type 4 Pilin"/>
    <property type="match status" value="1"/>
</dbReference>
<dbReference type="Pfam" id="PF07596">
    <property type="entry name" value="SBP_bac_10"/>
    <property type="match status" value="1"/>
</dbReference>
<evidence type="ECO:0000259" key="2">
    <source>
        <dbReference type="Pfam" id="PF07596"/>
    </source>
</evidence>
<dbReference type="InterPro" id="IPR012902">
    <property type="entry name" value="N_methyl_site"/>
</dbReference>
<accession>A0A517P3L4</accession>
<gene>
    <name evidence="3" type="ORF">CA12_00380</name>
</gene>
<keyword evidence="1" id="KW-0472">Membrane</keyword>
<feature type="transmembrane region" description="Helical" evidence="1">
    <location>
        <begin position="21"/>
        <end position="39"/>
    </location>
</feature>
<dbReference type="NCBIfam" id="TIGR04294">
    <property type="entry name" value="pre_pil_HX9DG"/>
    <property type="match status" value="1"/>
</dbReference>
<evidence type="ECO:0000313" key="4">
    <source>
        <dbReference type="Proteomes" id="UP000318741"/>
    </source>
</evidence>
<organism evidence="3 4">
    <name type="scientific">Alienimonas californiensis</name>
    <dbReference type="NCBI Taxonomy" id="2527989"/>
    <lineage>
        <taxon>Bacteria</taxon>
        <taxon>Pseudomonadati</taxon>
        <taxon>Planctomycetota</taxon>
        <taxon>Planctomycetia</taxon>
        <taxon>Planctomycetales</taxon>
        <taxon>Planctomycetaceae</taxon>
        <taxon>Alienimonas</taxon>
    </lineage>
</organism>
<dbReference type="RefSeq" id="WP_145356589.1">
    <property type="nucleotide sequence ID" value="NZ_CP036265.1"/>
</dbReference>
<dbReference type="InterPro" id="IPR011453">
    <property type="entry name" value="DUF1559"/>
</dbReference>
<dbReference type="NCBIfam" id="TIGR02532">
    <property type="entry name" value="IV_pilin_GFxxxE"/>
    <property type="match status" value="1"/>
</dbReference>